<comment type="caution">
    <text evidence="2">The sequence shown here is derived from an EMBL/GenBank/DDBJ whole genome shotgun (WGS) entry which is preliminary data.</text>
</comment>
<keyword evidence="1" id="KW-0732">Signal</keyword>
<dbReference type="EMBL" id="JBGBPQ010000020">
    <property type="protein sequence ID" value="KAL1504236.1"/>
    <property type="molecule type" value="Genomic_DNA"/>
</dbReference>
<reference evidence="2 3" key="1">
    <citation type="journal article" date="2024" name="Science">
        <title>Giant polyketide synthase enzymes in the biosynthesis of giant marine polyether toxins.</title>
        <authorList>
            <person name="Fallon T.R."/>
            <person name="Shende V.V."/>
            <person name="Wierzbicki I.H."/>
            <person name="Pendleton A.L."/>
            <person name="Watervoot N.F."/>
            <person name="Auber R.P."/>
            <person name="Gonzalez D.J."/>
            <person name="Wisecaver J.H."/>
            <person name="Moore B.S."/>
        </authorList>
    </citation>
    <scope>NUCLEOTIDE SEQUENCE [LARGE SCALE GENOMIC DNA]</scope>
    <source>
        <strain evidence="2 3">12B1</strain>
    </source>
</reference>
<evidence type="ECO:0000313" key="3">
    <source>
        <dbReference type="Proteomes" id="UP001515480"/>
    </source>
</evidence>
<gene>
    <name evidence="2" type="ORF">AB1Y20_010645</name>
</gene>
<name>A0AB34IS45_PRYPA</name>
<feature type="signal peptide" evidence="1">
    <location>
        <begin position="1"/>
        <end position="17"/>
    </location>
</feature>
<organism evidence="2 3">
    <name type="scientific">Prymnesium parvum</name>
    <name type="common">Toxic golden alga</name>
    <dbReference type="NCBI Taxonomy" id="97485"/>
    <lineage>
        <taxon>Eukaryota</taxon>
        <taxon>Haptista</taxon>
        <taxon>Haptophyta</taxon>
        <taxon>Prymnesiophyceae</taxon>
        <taxon>Prymnesiales</taxon>
        <taxon>Prymnesiaceae</taxon>
        <taxon>Prymnesium</taxon>
    </lineage>
</organism>
<evidence type="ECO:0000256" key="1">
    <source>
        <dbReference type="SAM" id="SignalP"/>
    </source>
</evidence>
<dbReference type="AlphaFoldDB" id="A0AB34IS45"/>
<accession>A0AB34IS45</accession>
<keyword evidence="3" id="KW-1185">Reference proteome</keyword>
<proteinExistence type="predicted"/>
<feature type="chain" id="PRO_5044191659" description="Mitochondrial 18 kDa protein" evidence="1">
    <location>
        <begin position="18"/>
        <end position="211"/>
    </location>
</feature>
<protein>
    <recommendedName>
        <fullName evidence="4">Mitochondrial 18 kDa protein</fullName>
    </recommendedName>
</protein>
<evidence type="ECO:0008006" key="4">
    <source>
        <dbReference type="Google" id="ProtNLM"/>
    </source>
</evidence>
<dbReference type="Proteomes" id="UP001515480">
    <property type="component" value="Unassembled WGS sequence"/>
</dbReference>
<evidence type="ECO:0000313" key="2">
    <source>
        <dbReference type="EMBL" id="KAL1504236.1"/>
    </source>
</evidence>
<sequence length="211" mass="22736">MLAFLPALLSPAIVVHPAARSLLTMGSKEFSSCTRRAPCTLTMSSALTTTFTPVADIFADAAVWQSNHAFLSGILVAIATRLIISEIRARIEKPVMDEVGKRVKEELTPDSTQISSADWAKLAGCIALDLGGDSSELLPVLGEFTDIAYAPFEAALLKVLFKSNAIAGFGFVEEILPFTDVLPTFTLTWCLSNLFPSTPLARRLLPQPLPK</sequence>